<evidence type="ECO:0000313" key="3">
    <source>
        <dbReference type="Proteomes" id="UP000191500"/>
    </source>
</evidence>
<organism evidence="2 3">
    <name type="scientific">Penicillium coprophilum</name>
    <dbReference type="NCBI Taxonomy" id="36646"/>
    <lineage>
        <taxon>Eukaryota</taxon>
        <taxon>Fungi</taxon>
        <taxon>Dikarya</taxon>
        <taxon>Ascomycota</taxon>
        <taxon>Pezizomycotina</taxon>
        <taxon>Eurotiomycetes</taxon>
        <taxon>Eurotiomycetidae</taxon>
        <taxon>Eurotiales</taxon>
        <taxon>Aspergillaceae</taxon>
        <taxon>Penicillium</taxon>
    </lineage>
</organism>
<dbReference type="AlphaFoldDB" id="A0A1V6V7Q5"/>
<sequence length="398" mass="43662">MPRALTVANQEARYAENARLLKKPSRRSTPQSRGGYFGNEERLMLLIEQARDNAALFYLEPFYFQSAGLSITGVLTDTVQYSTVVTVLYNTVHLRVLLPHIEKDLLGPPESLLLDVLSFFDQDASDPLSPCVCDTSTSPPQSNLPQPFYALFFQPTSILLNKMPVRKPDLHPLKTSKAFIFPSEIHKDSKTLTVDDIKREDGSATPITPPLAYTDFLNALTPVFTSPVSAGGFPKFSIEKSDPSPISQSSTATSPALSSEVSVKSPTTPVISLPPPSPCTVKSAKAPPALRRLRIPQSLKPFSSKDSPRTATPCSATPYSAGPYSATQWSALPRSAASLRSPFSPSDWKLRYLEAPRSATTKAVSVRQVVTRTITYKRTPLDPPPKAKRRKTQECRDV</sequence>
<dbReference type="STRING" id="36646.A0A1V6V7Q5"/>
<proteinExistence type="predicted"/>
<name>A0A1V6V7Q5_9EURO</name>
<feature type="compositionally biased region" description="Polar residues" evidence="1">
    <location>
        <begin position="244"/>
        <end position="270"/>
    </location>
</feature>
<feature type="compositionally biased region" description="Polar residues" evidence="1">
    <location>
        <begin position="300"/>
        <end position="318"/>
    </location>
</feature>
<evidence type="ECO:0000256" key="1">
    <source>
        <dbReference type="SAM" id="MobiDB-lite"/>
    </source>
</evidence>
<feature type="region of interest" description="Disordered" evidence="1">
    <location>
        <begin position="239"/>
        <end position="318"/>
    </location>
</feature>
<keyword evidence="3" id="KW-1185">Reference proteome</keyword>
<gene>
    <name evidence="2" type="ORF">PENCOP_c001G00525</name>
</gene>
<accession>A0A1V6V7Q5</accession>
<dbReference type="Proteomes" id="UP000191500">
    <property type="component" value="Unassembled WGS sequence"/>
</dbReference>
<dbReference type="PANTHER" id="PTHR42053:SF2">
    <property type="match status" value="1"/>
</dbReference>
<evidence type="ECO:0000313" key="2">
    <source>
        <dbReference type="EMBL" id="OQE46608.1"/>
    </source>
</evidence>
<feature type="region of interest" description="Disordered" evidence="1">
    <location>
        <begin position="376"/>
        <end position="398"/>
    </location>
</feature>
<protein>
    <submittedName>
        <fullName evidence="2">Uncharacterized protein</fullName>
    </submittedName>
</protein>
<comment type="caution">
    <text evidence="2">The sequence shown here is derived from an EMBL/GenBank/DDBJ whole genome shotgun (WGS) entry which is preliminary data.</text>
</comment>
<dbReference type="EMBL" id="MDDG01000001">
    <property type="protein sequence ID" value="OQE46608.1"/>
    <property type="molecule type" value="Genomic_DNA"/>
</dbReference>
<reference evidence="3" key="1">
    <citation type="journal article" date="2017" name="Nat. Microbiol.">
        <title>Global analysis of biosynthetic gene clusters reveals vast potential of secondary metabolite production in Penicillium species.</title>
        <authorList>
            <person name="Nielsen J.C."/>
            <person name="Grijseels S."/>
            <person name="Prigent S."/>
            <person name="Ji B."/>
            <person name="Dainat J."/>
            <person name="Nielsen K.F."/>
            <person name="Frisvad J.C."/>
            <person name="Workman M."/>
            <person name="Nielsen J."/>
        </authorList>
    </citation>
    <scope>NUCLEOTIDE SEQUENCE [LARGE SCALE GENOMIC DNA]</scope>
    <source>
        <strain evidence="3">IBT 31321</strain>
    </source>
</reference>
<dbReference type="PANTHER" id="PTHR42053">
    <property type="match status" value="1"/>
</dbReference>